<dbReference type="SUPFAM" id="SSF75005">
    <property type="entry name" value="Arabinanase/levansucrase/invertase"/>
    <property type="match status" value="1"/>
</dbReference>
<keyword evidence="2" id="KW-0858">Xylan degradation</keyword>
<dbReference type="KEGG" id="fgl:EM308_14145"/>
<dbReference type="InterPro" id="IPR023296">
    <property type="entry name" value="Glyco_hydro_beta-prop_sf"/>
</dbReference>
<evidence type="ECO:0000256" key="6">
    <source>
        <dbReference type="PIRSR" id="PIRSR606710-2"/>
    </source>
</evidence>
<comment type="similarity">
    <text evidence="1 7">Belongs to the glycosyl hydrolase 43 family.</text>
</comment>
<feature type="site" description="Important for catalytic activity, responsible for pKa modulation of the active site Glu and correct orientation of both the proton donor and substrate" evidence="6">
    <location>
        <position position="158"/>
    </location>
</feature>
<dbReference type="GO" id="GO:0030246">
    <property type="term" value="F:carbohydrate binding"/>
    <property type="evidence" value="ECO:0007669"/>
    <property type="project" value="InterPro"/>
</dbReference>
<organism evidence="9 10">
    <name type="scientific">Flavobacterium gilvum</name>
    <dbReference type="NCBI Taxonomy" id="1492737"/>
    <lineage>
        <taxon>Bacteria</taxon>
        <taxon>Pseudomonadati</taxon>
        <taxon>Bacteroidota</taxon>
        <taxon>Flavobacteriia</taxon>
        <taxon>Flavobacteriales</taxon>
        <taxon>Flavobacteriaceae</taxon>
        <taxon>Flavobacterium</taxon>
    </lineage>
</organism>
<gene>
    <name evidence="9" type="ORF">EM308_14145</name>
</gene>
<evidence type="ECO:0000256" key="1">
    <source>
        <dbReference type="ARBA" id="ARBA00009865"/>
    </source>
</evidence>
<dbReference type="Gene3D" id="2.115.10.20">
    <property type="entry name" value="Glycosyl hydrolase domain, family 43"/>
    <property type="match status" value="1"/>
</dbReference>
<feature type="domain" description="CBM6" evidence="8">
    <location>
        <begin position="360"/>
        <end position="462"/>
    </location>
</feature>
<evidence type="ECO:0000256" key="4">
    <source>
        <dbReference type="ARBA" id="ARBA00023277"/>
    </source>
</evidence>
<dbReference type="GO" id="GO:0004553">
    <property type="term" value="F:hydrolase activity, hydrolyzing O-glycosyl compounds"/>
    <property type="evidence" value="ECO:0007669"/>
    <property type="project" value="InterPro"/>
</dbReference>
<evidence type="ECO:0000256" key="3">
    <source>
        <dbReference type="ARBA" id="ARBA00022801"/>
    </source>
</evidence>
<evidence type="ECO:0000256" key="7">
    <source>
        <dbReference type="RuleBase" id="RU361187"/>
    </source>
</evidence>
<dbReference type="InterPro" id="IPR008979">
    <property type="entry name" value="Galactose-bd-like_sf"/>
</dbReference>
<keyword evidence="2" id="KW-0624">Polysaccharide degradation</keyword>
<dbReference type="SUPFAM" id="SSF49785">
    <property type="entry name" value="Galactose-binding domain-like"/>
    <property type="match status" value="1"/>
</dbReference>
<dbReference type="InterPro" id="IPR005084">
    <property type="entry name" value="CBM6"/>
</dbReference>
<dbReference type="Pfam" id="PF04616">
    <property type="entry name" value="Glyco_hydro_43"/>
    <property type="match status" value="1"/>
</dbReference>
<dbReference type="GO" id="GO:0045493">
    <property type="term" value="P:xylan catabolic process"/>
    <property type="evidence" value="ECO:0007669"/>
    <property type="project" value="UniProtKB-KW"/>
</dbReference>
<keyword evidence="5 7" id="KW-0326">Glycosidase</keyword>
<proteinExistence type="inferred from homology"/>
<dbReference type="InterPro" id="IPR052176">
    <property type="entry name" value="Glycosyl_Hydrlase_43_Enz"/>
</dbReference>
<dbReference type="PANTHER" id="PTHR43772:SF2">
    <property type="entry name" value="PUTATIVE (AFU_ORTHOLOGUE AFUA_2G04480)-RELATED"/>
    <property type="match status" value="1"/>
</dbReference>
<evidence type="ECO:0000259" key="8">
    <source>
        <dbReference type="Pfam" id="PF03422"/>
    </source>
</evidence>
<keyword evidence="10" id="KW-1185">Reference proteome</keyword>
<dbReference type="Pfam" id="PF03422">
    <property type="entry name" value="CBM_6"/>
    <property type="match status" value="1"/>
</dbReference>
<dbReference type="PANTHER" id="PTHR43772">
    <property type="entry name" value="ENDO-1,4-BETA-XYLANASE"/>
    <property type="match status" value="1"/>
</dbReference>
<sequence length="462" mass="51803">MILLFLGMLVSFGNINAQNKKTNKLPAARILNPICPPGVYIADPEARQMPDGRVYVYGSRDELGNDWCSNSYNVLSSSDLINWELDQNSFATKGIGKQTDYTDNILYAPDCIYKDGKYYLYYCLNGDKKEEVEGVATSDSPFGPFVGGKKIKGAFGIDPSIFVDDDGQAYLFWGQGNAKGAKLSKDMMTIEGEIHEKIITYDKHFFNEGSSVRKRNGIYYFVYPSHQRHGVSSCPTLSYATSKSPLGPYVYRGVIIDNFGSGKNLENNHGCITEINGEWYVFYHRPTHASSTMRKACVEPITFNPDGTINEVEMTTQGIGVVIDPTLRMDAARACLMSGNVYVTDRRPSNDIVVEYLSDIHNGDTATWRYFDFSNKKITSFTCKTWGNNAEGIIEIHLDKAEGELIGTCEMKKMKDSVAYSIHSTKIKAVSGKHALVLVFKNNKEEEKNMTLCNLEWFVFNK</sequence>
<keyword evidence="3 7" id="KW-0378">Hydrolase</keyword>
<evidence type="ECO:0000256" key="5">
    <source>
        <dbReference type="ARBA" id="ARBA00023295"/>
    </source>
</evidence>
<dbReference type="CDD" id="cd18620">
    <property type="entry name" value="GH43_XylA-like"/>
    <property type="match status" value="1"/>
</dbReference>
<reference evidence="9 10" key="1">
    <citation type="submission" date="2016-10" db="EMBL/GenBank/DDBJ databases">
        <title>Flavobacterium gilvum sp. nov., isolated from stream water.</title>
        <authorList>
            <person name="Shin S.-K."/>
            <person name="Cho Y.-J."/>
            <person name="Yi H."/>
        </authorList>
    </citation>
    <scope>NUCLEOTIDE SEQUENCE [LARGE SCALE GENOMIC DNA]</scope>
    <source>
        <strain evidence="9 10">EM1308</strain>
    </source>
</reference>
<dbReference type="Proteomes" id="UP000175968">
    <property type="component" value="Chromosome"/>
</dbReference>
<evidence type="ECO:0000313" key="10">
    <source>
        <dbReference type="Proteomes" id="UP000175968"/>
    </source>
</evidence>
<protein>
    <recommendedName>
        <fullName evidence="8">CBM6 domain-containing protein</fullName>
    </recommendedName>
</protein>
<accession>A0AAC9I8Z7</accession>
<evidence type="ECO:0000313" key="9">
    <source>
        <dbReference type="EMBL" id="AOW11408.1"/>
    </source>
</evidence>
<name>A0AAC9I8Z7_9FLAO</name>
<dbReference type="Gene3D" id="2.60.120.260">
    <property type="entry name" value="Galactose-binding domain-like"/>
    <property type="match status" value="1"/>
</dbReference>
<dbReference type="InterPro" id="IPR006710">
    <property type="entry name" value="Glyco_hydro_43"/>
</dbReference>
<dbReference type="CDD" id="cd04084">
    <property type="entry name" value="CBM6_xylanase-like"/>
    <property type="match status" value="1"/>
</dbReference>
<dbReference type="AlphaFoldDB" id="A0AAC9I8Z7"/>
<keyword evidence="4" id="KW-0119">Carbohydrate metabolism</keyword>
<evidence type="ECO:0000256" key="2">
    <source>
        <dbReference type="ARBA" id="ARBA00022651"/>
    </source>
</evidence>
<dbReference type="EMBL" id="CP017479">
    <property type="protein sequence ID" value="AOW11408.1"/>
    <property type="molecule type" value="Genomic_DNA"/>
</dbReference>